<gene>
    <name evidence="1" type="ORF">CY34DRAFT_814428</name>
</gene>
<protein>
    <submittedName>
        <fullName evidence="1">Uncharacterized protein</fullName>
    </submittedName>
</protein>
<sequence>MSAPLETYSAPERLPIISEMLQLTTSLLNYDLSPGLGHASMRRSPFIFMLGVNYRFSCDA</sequence>
<proteinExistence type="predicted"/>
<reference evidence="2" key="2">
    <citation type="submission" date="2015-01" db="EMBL/GenBank/DDBJ databases">
        <title>Evolutionary Origins and Diversification of the Mycorrhizal Mutualists.</title>
        <authorList>
            <consortium name="DOE Joint Genome Institute"/>
            <consortium name="Mycorrhizal Genomics Consortium"/>
            <person name="Kohler A."/>
            <person name="Kuo A."/>
            <person name="Nagy L.G."/>
            <person name="Floudas D."/>
            <person name="Copeland A."/>
            <person name="Barry K.W."/>
            <person name="Cichocki N."/>
            <person name="Veneault-Fourrey C."/>
            <person name="LaButti K."/>
            <person name="Lindquist E.A."/>
            <person name="Lipzen A."/>
            <person name="Lundell T."/>
            <person name="Morin E."/>
            <person name="Murat C."/>
            <person name="Riley R."/>
            <person name="Ohm R."/>
            <person name="Sun H."/>
            <person name="Tunlid A."/>
            <person name="Henrissat B."/>
            <person name="Grigoriev I.V."/>
            <person name="Hibbett D.S."/>
            <person name="Martin F."/>
        </authorList>
    </citation>
    <scope>NUCLEOTIDE SEQUENCE [LARGE SCALE GENOMIC DNA]</scope>
    <source>
        <strain evidence="2">UH-Slu-Lm8-n1</strain>
    </source>
</reference>
<keyword evidence="2" id="KW-1185">Reference proteome</keyword>
<feature type="non-terminal residue" evidence="1">
    <location>
        <position position="60"/>
    </location>
</feature>
<dbReference type="Proteomes" id="UP000054485">
    <property type="component" value="Unassembled WGS sequence"/>
</dbReference>
<evidence type="ECO:0000313" key="2">
    <source>
        <dbReference type="Proteomes" id="UP000054485"/>
    </source>
</evidence>
<dbReference type="HOGENOM" id="CLU_2948384_0_0_1"/>
<dbReference type="OrthoDB" id="2690153at2759"/>
<dbReference type="InParanoid" id="A0A0C9ZS43"/>
<evidence type="ECO:0000313" key="1">
    <source>
        <dbReference type="EMBL" id="KIK32111.1"/>
    </source>
</evidence>
<organism evidence="1 2">
    <name type="scientific">Suillus luteus UH-Slu-Lm8-n1</name>
    <dbReference type="NCBI Taxonomy" id="930992"/>
    <lineage>
        <taxon>Eukaryota</taxon>
        <taxon>Fungi</taxon>
        <taxon>Dikarya</taxon>
        <taxon>Basidiomycota</taxon>
        <taxon>Agaricomycotina</taxon>
        <taxon>Agaricomycetes</taxon>
        <taxon>Agaricomycetidae</taxon>
        <taxon>Boletales</taxon>
        <taxon>Suillineae</taxon>
        <taxon>Suillaceae</taxon>
        <taxon>Suillus</taxon>
    </lineage>
</organism>
<dbReference type="EMBL" id="KN836399">
    <property type="protein sequence ID" value="KIK32111.1"/>
    <property type="molecule type" value="Genomic_DNA"/>
</dbReference>
<name>A0A0C9ZS43_9AGAM</name>
<reference evidence="1 2" key="1">
    <citation type="submission" date="2014-04" db="EMBL/GenBank/DDBJ databases">
        <authorList>
            <consortium name="DOE Joint Genome Institute"/>
            <person name="Kuo A."/>
            <person name="Ruytinx J."/>
            <person name="Rineau F."/>
            <person name="Colpaert J."/>
            <person name="Kohler A."/>
            <person name="Nagy L.G."/>
            <person name="Floudas D."/>
            <person name="Copeland A."/>
            <person name="Barry K.W."/>
            <person name="Cichocki N."/>
            <person name="Veneault-Fourrey C."/>
            <person name="LaButti K."/>
            <person name="Lindquist E.A."/>
            <person name="Lipzen A."/>
            <person name="Lundell T."/>
            <person name="Morin E."/>
            <person name="Murat C."/>
            <person name="Sun H."/>
            <person name="Tunlid A."/>
            <person name="Henrissat B."/>
            <person name="Grigoriev I.V."/>
            <person name="Hibbett D.S."/>
            <person name="Martin F."/>
            <person name="Nordberg H.P."/>
            <person name="Cantor M.N."/>
            <person name="Hua S.X."/>
        </authorList>
    </citation>
    <scope>NUCLEOTIDE SEQUENCE [LARGE SCALE GENOMIC DNA]</scope>
    <source>
        <strain evidence="1 2">UH-Slu-Lm8-n1</strain>
    </source>
</reference>
<accession>A0A0C9ZS43</accession>
<dbReference type="AlphaFoldDB" id="A0A0C9ZS43"/>